<dbReference type="InterPro" id="IPR002023">
    <property type="entry name" value="NuoE-like"/>
</dbReference>
<evidence type="ECO:0000256" key="4">
    <source>
        <dbReference type="ARBA" id="ARBA00023004"/>
    </source>
</evidence>
<evidence type="ECO:0000256" key="2">
    <source>
        <dbReference type="ARBA" id="ARBA00022714"/>
    </source>
</evidence>
<dbReference type="CDD" id="cd03081">
    <property type="entry name" value="TRX_Fd_NuoE_FDH_gamma"/>
    <property type="match status" value="1"/>
</dbReference>
<dbReference type="PANTHER" id="PTHR43342:SF1">
    <property type="entry name" value="BIFURCATING [FEFE] HYDROGENASE GAMMA SUBUNIT"/>
    <property type="match status" value="1"/>
</dbReference>
<keyword evidence="4 7" id="KW-0408">Iron</keyword>
<evidence type="ECO:0000313" key="10">
    <source>
        <dbReference type="Proteomes" id="UP000194161"/>
    </source>
</evidence>
<dbReference type="InterPro" id="IPR028431">
    <property type="entry name" value="NADP_DH_HndA-like"/>
</dbReference>
<keyword evidence="10" id="KW-1185">Reference proteome</keyword>
<evidence type="ECO:0000256" key="3">
    <source>
        <dbReference type="ARBA" id="ARBA00022723"/>
    </source>
</evidence>
<reference evidence="9 10" key="1">
    <citation type="submission" date="2017-05" db="EMBL/GenBank/DDBJ databases">
        <title>Complete and WGS of Bordetella genogroups.</title>
        <authorList>
            <person name="Spilker T."/>
            <person name="LiPuma J."/>
        </authorList>
    </citation>
    <scope>NUCLEOTIDE SEQUENCE [LARGE SCALE GENOMIC DNA]</scope>
    <source>
        <strain evidence="9 10">AU7206</strain>
    </source>
</reference>
<proteinExistence type="inferred from homology"/>
<keyword evidence="5 7" id="KW-0411">Iron-sulfur</keyword>
<dbReference type="STRING" id="463040.CAL15_05815"/>
<feature type="binding site" evidence="7">
    <location>
        <position position="152"/>
    </location>
    <ligand>
        <name>[2Fe-2S] cluster</name>
        <dbReference type="ChEBI" id="CHEBI:190135"/>
    </ligand>
</feature>
<name>A0A1W6Z962_9BORD</name>
<dbReference type="EMBL" id="CP021111">
    <property type="protein sequence ID" value="ARP93946.1"/>
    <property type="molecule type" value="Genomic_DNA"/>
</dbReference>
<sequence length="187" mass="19770">MRPREAKSDLSSNGGARGGPQALADARSSASASIAAAARVVARLKDQPGALLPILHAVQDELGCIPPEVVPLIAEGLNLSRAEVHGVITFYPHFRGEPAGRHTLEVCRAESCQALGAERLAEHARQRLGCDFHATSEDGAFTLEPVYCLGLCAQSPAVMLDGKPHARVTPARLDRLLAVARDAEVVE</sequence>
<dbReference type="GO" id="GO:0046872">
    <property type="term" value="F:metal ion binding"/>
    <property type="evidence" value="ECO:0007669"/>
    <property type="project" value="UniProtKB-KW"/>
</dbReference>
<dbReference type="NCBIfam" id="NF004638">
    <property type="entry name" value="PRK05988.1"/>
    <property type="match status" value="1"/>
</dbReference>
<evidence type="ECO:0000256" key="6">
    <source>
        <dbReference type="ARBA" id="ARBA00034078"/>
    </source>
</evidence>
<dbReference type="Pfam" id="PF01257">
    <property type="entry name" value="2Fe-2S_thioredx"/>
    <property type="match status" value="1"/>
</dbReference>
<comment type="cofactor">
    <cofactor evidence="7">
        <name>[2Fe-2S] cluster</name>
        <dbReference type="ChEBI" id="CHEBI:190135"/>
    </cofactor>
    <text evidence="7">Binds 1 [2Fe-2S] cluster.</text>
</comment>
<dbReference type="Proteomes" id="UP000194161">
    <property type="component" value="Chromosome"/>
</dbReference>
<feature type="region of interest" description="Disordered" evidence="8">
    <location>
        <begin position="1"/>
        <end position="24"/>
    </location>
</feature>
<feature type="binding site" evidence="7">
    <location>
        <position position="107"/>
    </location>
    <ligand>
        <name>[2Fe-2S] cluster</name>
        <dbReference type="ChEBI" id="CHEBI:190135"/>
    </ligand>
</feature>
<dbReference type="InterPro" id="IPR036249">
    <property type="entry name" value="Thioredoxin-like_sf"/>
</dbReference>
<evidence type="ECO:0000313" key="9">
    <source>
        <dbReference type="EMBL" id="ARP93946.1"/>
    </source>
</evidence>
<dbReference type="OrthoDB" id="9807941at2"/>
<dbReference type="GO" id="GO:0051537">
    <property type="term" value="F:2 iron, 2 sulfur cluster binding"/>
    <property type="evidence" value="ECO:0007669"/>
    <property type="project" value="UniProtKB-KW"/>
</dbReference>
<evidence type="ECO:0000256" key="5">
    <source>
        <dbReference type="ARBA" id="ARBA00023014"/>
    </source>
</evidence>
<dbReference type="SUPFAM" id="SSF52833">
    <property type="entry name" value="Thioredoxin-like"/>
    <property type="match status" value="1"/>
</dbReference>
<evidence type="ECO:0000256" key="8">
    <source>
        <dbReference type="SAM" id="MobiDB-lite"/>
    </source>
</evidence>
<dbReference type="PANTHER" id="PTHR43342">
    <property type="entry name" value="NADH-QUINONE OXIDOREDUCTASE, E SUBUNIT"/>
    <property type="match status" value="1"/>
</dbReference>
<keyword evidence="2 7" id="KW-0001">2Fe-2S</keyword>
<dbReference type="InterPro" id="IPR041921">
    <property type="entry name" value="NuoE_N"/>
</dbReference>
<comment type="cofactor">
    <cofactor evidence="6">
        <name>[2Fe-2S] cluster</name>
        <dbReference type="ChEBI" id="CHEBI:190135"/>
    </cofactor>
</comment>
<comment type="similarity">
    <text evidence="1">Belongs to the complex I 24 kDa subunit family.</text>
</comment>
<dbReference type="AlphaFoldDB" id="A0A1W6Z962"/>
<feature type="binding site" evidence="7">
    <location>
        <position position="148"/>
    </location>
    <ligand>
        <name>[2Fe-2S] cluster</name>
        <dbReference type="ChEBI" id="CHEBI:190135"/>
    </ligand>
</feature>
<gene>
    <name evidence="9" type="ORF">CAL15_05815</name>
</gene>
<protein>
    <submittedName>
        <fullName evidence="9">Formate dehydrogenase subunit gamma</fullName>
    </submittedName>
</protein>
<dbReference type="Gene3D" id="3.40.30.10">
    <property type="entry name" value="Glutaredoxin"/>
    <property type="match status" value="1"/>
</dbReference>
<dbReference type="RefSeq" id="WP_086077717.1">
    <property type="nucleotide sequence ID" value="NZ_CP021111.1"/>
</dbReference>
<organism evidence="9 10">
    <name type="scientific">Bordetella genomosp. 13</name>
    <dbReference type="NCBI Taxonomy" id="463040"/>
    <lineage>
        <taxon>Bacteria</taxon>
        <taxon>Pseudomonadati</taxon>
        <taxon>Pseudomonadota</taxon>
        <taxon>Betaproteobacteria</taxon>
        <taxon>Burkholderiales</taxon>
        <taxon>Alcaligenaceae</taxon>
        <taxon>Bordetella</taxon>
    </lineage>
</organism>
<dbReference type="PIRSF" id="PIRSF000216">
    <property type="entry name" value="NADH_DH_24kDa"/>
    <property type="match status" value="1"/>
</dbReference>
<accession>A0A1W6Z962</accession>
<dbReference type="GO" id="GO:0016491">
    <property type="term" value="F:oxidoreductase activity"/>
    <property type="evidence" value="ECO:0007669"/>
    <property type="project" value="InterPro"/>
</dbReference>
<feature type="binding site" evidence="7">
    <location>
        <position position="112"/>
    </location>
    <ligand>
        <name>[2Fe-2S] cluster</name>
        <dbReference type="ChEBI" id="CHEBI:190135"/>
    </ligand>
</feature>
<evidence type="ECO:0000256" key="1">
    <source>
        <dbReference type="ARBA" id="ARBA00010643"/>
    </source>
</evidence>
<dbReference type="KEGG" id="bgm:CAL15_05815"/>
<dbReference type="Gene3D" id="1.10.10.1590">
    <property type="entry name" value="NADH-quinone oxidoreductase subunit E"/>
    <property type="match status" value="1"/>
</dbReference>
<keyword evidence="3 7" id="KW-0479">Metal-binding</keyword>
<evidence type="ECO:0000256" key="7">
    <source>
        <dbReference type="PIRSR" id="PIRSR000216-1"/>
    </source>
</evidence>